<keyword evidence="1" id="KW-0732">Signal</keyword>
<accession>A0A8H4UI10</accession>
<dbReference type="OrthoDB" id="4388755at2759"/>
<feature type="chain" id="PRO_5034098008" description="GH16 domain-containing protein" evidence="1">
    <location>
        <begin position="20"/>
        <end position="323"/>
    </location>
</feature>
<gene>
    <name evidence="3" type="ORF">FZEAL_6695</name>
</gene>
<dbReference type="CDD" id="cd00413">
    <property type="entry name" value="Glyco_hydrolase_16"/>
    <property type="match status" value="1"/>
</dbReference>
<dbReference type="Gene3D" id="2.60.120.200">
    <property type="match status" value="1"/>
</dbReference>
<dbReference type="AlphaFoldDB" id="A0A8H4UI10"/>
<dbReference type="PANTHER" id="PTHR38121">
    <property type="entry name" value="GH16 DOMAIN-CONTAINING PROTEIN"/>
    <property type="match status" value="1"/>
</dbReference>
<proteinExistence type="predicted"/>
<evidence type="ECO:0000313" key="3">
    <source>
        <dbReference type="EMBL" id="KAF4976670.1"/>
    </source>
</evidence>
<dbReference type="PROSITE" id="PS51762">
    <property type="entry name" value="GH16_2"/>
    <property type="match status" value="1"/>
</dbReference>
<comment type="caution">
    <text evidence="3">The sequence shown here is derived from an EMBL/GenBank/DDBJ whole genome shotgun (WGS) entry which is preliminary data.</text>
</comment>
<dbReference type="InterPro" id="IPR013320">
    <property type="entry name" value="ConA-like_dom_sf"/>
</dbReference>
<feature type="signal peptide" evidence="1">
    <location>
        <begin position="1"/>
        <end position="19"/>
    </location>
</feature>
<name>A0A8H4UI10_9HYPO</name>
<feature type="domain" description="GH16" evidence="2">
    <location>
        <begin position="53"/>
        <end position="301"/>
    </location>
</feature>
<dbReference type="Proteomes" id="UP000635477">
    <property type="component" value="Unassembled WGS sequence"/>
</dbReference>
<dbReference type="SUPFAM" id="SSF49899">
    <property type="entry name" value="Concanavalin A-like lectins/glucanases"/>
    <property type="match status" value="1"/>
</dbReference>
<dbReference type="InterPro" id="IPR000757">
    <property type="entry name" value="Beta-glucanase-like"/>
</dbReference>
<reference evidence="3" key="1">
    <citation type="journal article" date="2020" name="BMC Genomics">
        <title>Correction to: Identification and distribution of gene clusters required for synthesis of sphingolipid metabolism inhibitors in diverse species of the filamentous fungus Fusarium.</title>
        <authorList>
            <person name="Kim H.S."/>
            <person name="Lohmar J.M."/>
            <person name="Busman M."/>
            <person name="Brown D.W."/>
            <person name="Naumann T.A."/>
            <person name="Divon H.H."/>
            <person name="Lysoe E."/>
            <person name="Uhlig S."/>
            <person name="Proctor R.H."/>
        </authorList>
    </citation>
    <scope>NUCLEOTIDE SEQUENCE</scope>
    <source>
        <strain evidence="3">NRRL 22465</strain>
    </source>
</reference>
<sequence length="323" mass="36257">MYTKSFLTSFLAAAPVALGAAVVQDSECDCYLTDGAKPSYFKSHMFFDFRSLSQYAGYPDMPETRDASQAAPLSSAYFDSEGEFSKTWGIQNWRNGNETFLMQNSYSNLYIETNDDPVPQTDTWLTMRTARHNGFQSASEFESREAYQYASMRMHARTSGPPGACTAMFTYLEGVETLAETQEADIEVLTRDPETIINYTNQPSYTDDDEVVEGAGHAVTMPGGVKWYEWATHRMDWLPSEVIWSVNGQQSWRNSFQVPRDPSRLLFNAWSNGGVWTGLMAEGGVAYQQIQWIEILHGPTDKASCNRVCSIDQSTVVGKPVRV</sequence>
<evidence type="ECO:0000313" key="4">
    <source>
        <dbReference type="Proteomes" id="UP000635477"/>
    </source>
</evidence>
<dbReference type="GO" id="GO:0005975">
    <property type="term" value="P:carbohydrate metabolic process"/>
    <property type="evidence" value="ECO:0007669"/>
    <property type="project" value="InterPro"/>
</dbReference>
<dbReference type="Pfam" id="PF00722">
    <property type="entry name" value="Glyco_hydro_16"/>
    <property type="match status" value="1"/>
</dbReference>
<dbReference type="GO" id="GO:0004553">
    <property type="term" value="F:hydrolase activity, hydrolyzing O-glycosyl compounds"/>
    <property type="evidence" value="ECO:0007669"/>
    <property type="project" value="InterPro"/>
</dbReference>
<keyword evidence="4" id="KW-1185">Reference proteome</keyword>
<dbReference type="PANTHER" id="PTHR38121:SF4">
    <property type="entry name" value="GH16 DOMAIN-CONTAINING PROTEIN-RELATED"/>
    <property type="match status" value="1"/>
</dbReference>
<evidence type="ECO:0000256" key="1">
    <source>
        <dbReference type="SAM" id="SignalP"/>
    </source>
</evidence>
<reference evidence="3" key="2">
    <citation type="submission" date="2020-05" db="EMBL/GenBank/DDBJ databases">
        <authorList>
            <person name="Kim H.-S."/>
            <person name="Proctor R.H."/>
            <person name="Brown D.W."/>
        </authorList>
    </citation>
    <scope>NUCLEOTIDE SEQUENCE</scope>
    <source>
        <strain evidence="3">NRRL 22465</strain>
    </source>
</reference>
<protein>
    <recommendedName>
        <fullName evidence="2">GH16 domain-containing protein</fullName>
    </recommendedName>
</protein>
<organism evidence="3 4">
    <name type="scientific">Fusarium zealandicum</name>
    <dbReference type="NCBI Taxonomy" id="1053134"/>
    <lineage>
        <taxon>Eukaryota</taxon>
        <taxon>Fungi</taxon>
        <taxon>Dikarya</taxon>
        <taxon>Ascomycota</taxon>
        <taxon>Pezizomycotina</taxon>
        <taxon>Sordariomycetes</taxon>
        <taxon>Hypocreomycetidae</taxon>
        <taxon>Hypocreales</taxon>
        <taxon>Nectriaceae</taxon>
        <taxon>Fusarium</taxon>
        <taxon>Fusarium staphyleae species complex</taxon>
    </lineage>
</organism>
<evidence type="ECO:0000259" key="2">
    <source>
        <dbReference type="PROSITE" id="PS51762"/>
    </source>
</evidence>
<dbReference type="EMBL" id="JABEYC010000501">
    <property type="protein sequence ID" value="KAF4976670.1"/>
    <property type="molecule type" value="Genomic_DNA"/>
</dbReference>